<keyword evidence="2" id="KW-1185">Reference proteome</keyword>
<sequence length="828" mass="92984">MAKTSAAPRTQSGRVVVTTAKVQASDTQSKRKHASDGKEAVKDSSSLGTSGPGTKDPAPPTKRHWMHKTTVEEVPDEEIASRASQEPIEVSSGEDSLDSNDNKDEDEESSDKEGEREGPVEENEEVELARLKTRWTSPMYGFFKDAYLDTVGKRRAHVFACARKGCNVTINRFLDRKDRSTGNMKKHAEACWGTEAVSCSMSTGSADQARKMVVTSILETGRISAFFSRKKKGKVTYSHMQHTKEETRAEIVKWVSENLQPFSIVHNHGFMSLMKTGRPGYYIPSPSTVSCDVKTVFAQTRKRIAKLLQEHNGKLSFATNAWTSPNHRAFIAITVHLEVNVQPIRLLLDLVEVAKSHSGVNLAAAFADILEQFGIQHKILSITCDNASSNGTMTEELAALLTAFNSSFSRTCCFLHILNLVAKSMLRQFEVKEVEDMDVIDDDVWALLDMAKEQSREEGDHIDGTADEEGRWTRRWEEFERDVRPVKMVLVKMRHLAFKIVHSTTLIKPAWESICEEKGLGQRLIPRDIKTRWNSTYDMLQVALKYRRALNTLCSRREHGLRAFELSSEEWVIASELCDTLKIFKDTTLFFSRDTLNLAMIIPAMDHIDMYLTSCTCAGHNLSPSISSSLRLAKKTLNCYYKLSDMSATYCIAMVMHPSHKMTYFENARWPGHWLKNARNMVRKEFDLVYAADNEHSDSDSHADMSVSSKWTLSALAAEGGALPDGANIFDHLPSLAGAAMDDEHDELDRYLAAPAEPTKDALSCRLSSQTTRALMCLGDWVQWDLVCLEDVRKVCRLDVVEDDASDYGMEDGWDRIRAVLDVAEGDE</sequence>
<dbReference type="Proteomes" id="UP001144978">
    <property type="component" value="Unassembled WGS sequence"/>
</dbReference>
<proteinExistence type="predicted"/>
<evidence type="ECO:0000313" key="1">
    <source>
        <dbReference type="EMBL" id="KAJ3011402.1"/>
    </source>
</evidence>
<name>A0ACC1Q663_9APHY</name>
<gene>
    <name evidence="1" type="ORF">NUW54_g2185</name>
</gene>
<accession>A0ACC1Q663</accession>
<organism evidence="1 2">
    <name type="scientific">Trametes sanguinea</name>
    <dbReference type="NCBI Taxonomy" id="158606"/>
    <lineage>
        <taxon>Eukaryota</taxon>
        <taxon>Fungi</taxon>
        <taxon>Dikarya</taxon>
        <taxon>Basidiomycota</taxon>
        <taxon>Agaricomycotina</taxon>
        <taxon>Agaricomycetes</taxon>
        <taxon>Polyporales</taxon>
        <taxon>Polyporaceae</taxon>
        <taxon>Trametes</taxon>
    </lineage>
</organism>
<dbReference type="EMBL" id="JANSHE010000397">
    <property type="protein sequence ID" value="KAJ3011402.1"/>
    <property type="molecule type" value="Genomic_DNA"/>
</dbReference>
<evidence type="ECO:0000313" key="2">
    <source>
        <dbReference type="Proteomes" id="UP001144978"/>
    </source>
</evidence>
<reference evidence="1" key="1">
    <citation type="submission" date="2022-08" db="EMBL/GenBank/DDBJ databases">
        <title>Genome Sequence of Pycnoporus sanguineus.</title>
        <authorList>
            <person name="Buettner E."/>
        </authorList>
    </citation>
    <scope>NUCLEOTIDE SEQUENCE</scope>
    <source>
        <strain evidence="1">CG-C14</strain>
    </source>
</reference>
<protein>
    <submittedName>
        <fullName evidence="1">Uncharacterized protein</fullName>
    </submittedName>
</protein>
<comment type="caution">
    <text evidence="1">The sequence shown here is derived from an EMBL/GenBank/DDBJ whole genome shotgun (WGS) entry which is preliminary data.</text>
</comment>